<protein>
    <submittedName>
        <fullName evidence="2">Uncharacterized protein</fullName>
    </submittedName>
</protein>
<evidence type="ECO:0000313" key="2">
    <source>
        <dbReference type="EMBL" id="AIC28778.1"/>
    </source>
</evidence>
<dbReference type="Proteomes" id="UP000027180">
    <property type="component" value="Chromosome"/>
</dbReference>
<dbReference type="KEGG" id="rei:IE4771_CH03707"/>
<dbReference type="EMBL" id="CP006986">
    <property type="protein sequence ID" value="AIC28778.1"/>
    <property type="molecule type" value="Genomic_DNA"/>
</dbReference>
<sequence>MSSLLNPVARGLPSLSQGDGRMTYDWSGERTRRLRFMRFATFTVLAGLIVSVPLLIVTA</sequence>
<name>A0A060I0S2_RHIET</name>
<evidence type="ECO:0000256" key="1">
    <source>
        <dbReference type="SAM" id="Phobius"/>
    </source>
</evidence>
<feature type="transmembrane region" description="Helical" evidence="1">
    <location>
        <begin position="36"/>
        <end position="56"/>
    </location>
</feature>
<keyword evidence="1" id="KW-0812">Transmembrane</keyword>
<gene>
    <name evidence="2" type="ORF">IE4771_CH03707</name>
</gene>
<accession>A0A060I0S2</accession>
<proteinExistence type="predicted"/>
<keyword evidence="1" id="KW-1133">Transmembrane helix</keyword>
<evidence type="ECO:0000313" key="3">
    <source>
        <dbReference type="Proteomes" id="UP000027180"/>
    </source>
</evidence>
<keyword evidence="1" id="KW-0472">Membrane</keyword>
<reference evidence="2 3" key="1">
    <citation type="submission" date="2013-12" db="EMBL/GenBank/DDBJ databases">
        <title>Complete genome sequence of Rhizobium etli bv. mimosae IE4771.</title>
        <authorList>
            <person name="Bustos P."/>
            <person name="Santamaria R.I."/>
            <person name="Lozano L."/>
            <person name="Ormeno-Orrillo E."/>
            <person name="Rogel M.A."/>
            <person name="Romero D."/>
            <person name="Cevallos M.A."/>
            <person name="Martinez-Romero E."/>
            <person name="Gonzalez V."/>
        </authorList>
    </citation>
    <scope>NUCLEOTIDE SEQUENCE [LARGE SCALE GENOMIC DNA]</scope>
    <source>
        <strain evidence="2 3">IE4771</strain>
    </source>
</reference>
<dbReference type="AlphaFoldDB" id="A0A060I0S2"/>
<organism evidence="2 3">
    <name type="scientific">Rhizobium etli bv. mimosae str. IE4771</name>
    <dbReference type="NCBI Taxonomy" id="1432050"/>
    <lineage>
        <taxon>Bacteria</taxon>
        <taxon>Pseudomonadati</taxon>
        <taxon>Pseudomonadota</taxon>
        <taxon>Alphaproteobacteria</taxon>
        <taxon>Hyphomicrobiales</taxon>
        <taxon>Rhizobiaceae</taxon>
        <taxon>Rhizobium/Agrobacterium group</taxon>
        <taxon>Rhizobium</taxon>
    </lineage>
</organism>
<dbReference type="HOGENOM" id="CLU_2957465_0_0_5"/>